<dbReference type="OrthoDB" id="9968011at2"/>
<dbReference type="RefSeq" id="WP_039721640.1">
    <property type="nucleotide sequence ID" value="NZ_CP037899.1"/>
</dbReference>
<evidence type="ECO:0000313" key="2">
    <source>
        <dbReference type="EMBL" id="QDQ42288.1"/>
    </source>
</evidence>
<evidence type="ECO:0000313" key="3">
    <source>
        <dbReference type="Proteomes" id="UP000031594"/>
    </source>
</evidence>
<dbReference type="AlphaFoldDB" id="A0A0C1UPI8"/>
<dbReference type="STRING" id="1202785.A946_07375"/>
<name>A0A0C1UPI8_9BACT</name>
<dbReference type="KEGG" id="mkc:kam1_1058"/>
<dbReference type="EMBL" id="CP037899">
    <property type="protein sequence ID" value="QDQ42288.1"/>
    <property type="molecule type" value="Genomic_DNA"/>
</dbReference>
<keyword evidence="3" id="KW-1185">Reference proteome</keyword>
<dbReference type="EMBL" id="JQNX01000005">
    <property type="protein sequence ID" value="KIE58309.1"/>
    <property type="molecule type" value="Genomic_DNA"/>
</dbReference>
<evidence type="ECO:0000313" key="1">
    <source>
        <dbReference type="EMBL" id="KIE58309.1"/>
    </source>
</evidence>
<accession>A0A0C1UPI8</accession>
<evidence type="ECO:0000313" key="4">
    <source>
        <dbReference type="Proteomes" id="UP000315925"/>
    </source>
</evidence>
<protein>
    <submittedName>
        <fullName evidence="2">Uncharacterized protein</fullName>
    </submittedName>
</protein>
<gene>
    <name evidence="1" type="ORF">A946_07375</name>
    <name evidence="2" type="ORF">kam1_1058</name>
</gene>
<proteinExistence type="predicted"/>
<reference evidence="4" key="3">
    <citation type="submission" date="2019-03" db="EMBL/GenBank/DDBJ databases">
        <title>Complete genome of Methylacidiphilum kamchatkense Kam1.</title>
        <authorList>
            <person name="Kruse T."/>
            <person name="Murarilal Ratnadevi C."/>
            <person name="Erikstad H.-A."/>
            <person name="Birkeland N.-K."/>
        </authorList>
    </citation>
    <scope>NUCLEOTIDE SEQUENCE [LARGE SCALE GENOMIC DNA]</scope>
    <source>
        <strain evidence="4">kam1</strain>
    </source>
</reference>
<reference evidence="2" key="2">
    <citation type="journal article" date="2019" name="BMC Genomics">
        <title>Complete genome sequence analysis of the thermoacidophilic verrucomicrobial methanotroph 'Candidatus Methylacidiphilum kamchatkense' strain Kam1 and comparison with its closest relatives.</title>
        <authorList>
            <person name="Kruse T."/>
            <person name="Ratnadevi C.M."/>
            <person name="Erikstad H.A."/>
            <person name="Birkeland N.K."/>
        </authorList>
    </citation>
    <scope>NUCLEOTIDE SEQUENCE</scope>
    <source>
        <strain evidence="2">Kam1</strain>
    </source>
</reference>
<dbReference type="Proteomes" id="UP000031594">
    <property type="component" value="Unassembled WGS sequence"/>
</dbReference>
<sequence length="60" mass="6887">MLKIVPWSFGRLAVAINLSMLARQNYGLEIKELLAINVLGRLIKQRFISYELEHTSSKGR</sequence>
<dbReference type="Proteomes" id="UP000315925">
    <property type="component" value="Chromosome"/>
</dbReference>
<reference evidence="1 3" key="1">
    <citation type="submission" date="2014-08" db="EMBL/GenBank/DDBJ databases">
        <title>Methylacidiphilum kamchatkense strain Kam1 draft genome sequence.</title>
        <authorList>
            <person name="Birkeland N.-K."/>
            <person name="Erikstad H.A."/>
        </authorList>
    </citation>
    <scope>NUCLEOTIDE SEQUENCE [LARGE SCALE GENOMIC DNA]</scope>
    <source>
        <strain evidence="1 3">Kam1</strain>
    </source>
</reference>
<organism evidence="2 4">
    <name type="scientific">Methylacidiphilum kamchatkense Kam1</name>
    <dbReference type="NCBI Taxonomy" id="1202785"/>
    <lineage>
        <taxon>Bacteria</taxon>
        <taxon>Pseudomonadati</taxon>
        <taxon>Verrucomicrobiota</taxon>
        <taxon>Methylacidiphilae</taxon>
        <taxon>Methylacidiphilales</taxon>
        <taxon>Methylacidiphilaceae</taxon>
        <taxon>Methylacidiphilum (ex Ratnadevi et al. 2023)</taxon>
    </lineage>
</organism>